<organism evidence="1 2">
    <name type="scientific">Stigmatella aurantiaca (strain DW4/3-1)</name>
    <dbReference type="NCBI Taxonomy" id="378806"/>
    <lineage>
        <taxon>Bacteria</taxon>
        <taxon>Pseudomonadati</taxon>
        <taxon>Myxococcota</taxon>
        <taxon>Myxococcia</taxon>
        <taxon>Myxococcales</taxon>
        <taxon>Cystobacterineae</taxon>
        <taxon>Archangiaceae</taxon>
        <taxon>Stigmatella</taxon>
    </lineage>
</organism>
<sequence>MLNPAQEKSNGLPALLMGMVKRPSTGTGVPLLKSQSWTLRPWLSMGVAKYQRRGI</sequence>
<dbReference type="AlphaFoldDB" id="Q08VG6"/>
<comment type="caution">
    <text evidence="1">The sequence shown here is derived from an EMBL/GenBank/DDBJ whole genome shotgun (WGS) entry which is preliminary data.</text>
</comment>
<evidence type="ECO:0000313" key="2">
    <source>
        <dbReference type="Proteomes" id="UP000032702"/>
    </source>
</evidence>
<accession>Q08VG6</accession>
<dbReference type="Proteomes" id="UP000032702">
    <property type="component" value="Unassembled WGS sequence"/>
</dbReference>
<proteinExistence type="predicted"/>
<name>Q08VG6_STIAD</name>
<reference evidence="1 2" key="1">
    <citation type="submission" date="2006-04" db="EMBL/GenBank/DDBJ databases">
        <authorList>
            <person name="Nierman W.C."/>
        </authorList>
    </citation>
    <scope>NUCLEOTIDE SEQUENCE [LARGE SCALE GENOMIC DNA]</scope>
    <source>
        <strain evidence="1 2">DW4/3-1</strain>
    </source>
</reference>
<dbReference type="EMBL" id="AAMD01000115">
    <property type="protein sequence ID" value="EAU64480.1"/>
    <property type="molecule type" value="Genomic_DNA"/>
</dbReference>
<gene>
    <name evidence="1" type="ORF">STIAU_6627</name>
</gene>
<evidence type="ECO:0000313" key="1">
    <source>
        <dbReference type="EMBL" id="EAU64480.1"/>
    </source>
</evidence>
<protein>
    <submittedName>
        <fullName evidence="1">Uncharacterized protein</fullName>
    </submittedName>
</protein>